<proteinExistence type="inferred from homology"/>
<evidence type="ECO:0000256" key="3">
    <source>
        <dbReference type="ARBA" id="ARBA00022475"/>
    </source>
</evidence>
<feature type="domain" description="Tripartite ATP-independent periplasmic transporters DctQ component" evidence="10">
    <location>
        <begin position="26"/>
        <end position="154"/>
    </location>
</feature>
<dbReference type="InterPro" id="IPR055348">
    <property type="entry name" value="DctQ"/>
</dbReference>
<evidence type="ECO:0000256" key="5">
    <source>
        <dbReference type="ARBA" id="ARBA00022692"/>
    </source>
</evidence>
<keyword evidence="2" id="KW-0813">Transport</keyword>
<dbReference type="PANTHER" id="PTHR35011">
    <property type="entry name" value="2,3-DIKETO-L-GULONATE TRAP TRANSPORTER SMALL PERMEASE PROTEIN YIAM"/>
    <property type="match status" value="1"/>
</dbReference>
<dbReference type="Pfam" id="PF04290">
    <property type="entry name" value="DctQ"/>
    <property type="match status" value="1"/>
</dbReference>
<accession>A0ABW1A8V0</accession>
<dbReference type="InterPro" id="IPR007387">
    <property type="entry name" value="TRAP_DctQ"/>
</dbReference>
<evidence type="ECO:0000256" key="7">
    <source>
        <dbReference type="ARBA" id="ARBA00023136"/>
    </source>
</evidence>
<evidence type="ECO:0000313" key="12">
    <source>
        <dbReference type="Proteomes" id="UP001596074"/>
    </source>
</evidence>
<keyword evidence="7 9" id="KW-0472">Membrane</keyword>
<feature type="transmembrane region" description="Helical" evidence="9">
    <location>
        <begin position="88"/>
        <end position="111"/>
    </location>
</feature>
<evidence type="ECO:0000256" key="1">
    <source>
        <dbReference type="ARBA" id="ARBA00004429"/>
    </source>
</evidence>
<name>A0ABW1A8V0_9ACTN</name>
<evidence type="ECO:0000256" key="8">
    <source>
        <dbReference type="ARBA" id="ARBA00038436"/>
    </source>
</evidence>
<feature type="transmembrane region" description="Helical" evidence="9">
    <location>
        <begin position="46"/>
        <end position="67"/>
    </location>
</feature>
<dbReference type="RefSeq" id="WP_378287871.1">
    <property type="nucleotide sequence ID" value="NZ_JBHSON010000077.1"/>
</dbReference>
<dbReference type="Proteomes" id="UP001596074">
    <property type="component" value="Unassembled WGS sequence"/>
</dbReference>
<reference evidence="12" key="1">
    <citation type="journal article" date="2019" name="Int. J. Syst. Evol. Microbiol.">
        <title>The Global Catalogue of Microorganisms (GCM) 10K type strain sequencing project: providing services to taxonomists for standard genome sequencing and annotation.</title>
        <authorList>
            <consortium name="The Broad Institute Genomics Platform"/>
            <consortium name="The Broad Institute Genome Sequencing Center for Infectious Disease"/>
            <person name="Wu L."/>
            <person name="Ma J."/>
        </authorList>
    </citation>
    <scope>NUCLEOTIDE SEQUENCE [LARGE SCALE GENOMIC DNA]</scope>
    <source>
        <strain evidence="12">KCTC 42087</strain>
    </source>
</reference>
<protein>
    <submittedName>
        <fullName evidence="11">TRAP transporter small permease</fullName>
    </submittedName>
</protein>
<evidence type="ECO:0000259" key="10">
    <source>
        <dbReference type="Pfam" id="PF04290"/>
    </source>
</evidence>
<keyword evidence="12" id="KW-1185">Reference proteome</keyword>
<evidence type="ECO:0000313" key="11">
    <source>
        <dbReference type="EMBL" id="MFC5751909.1"/>
    </source>
</evidence>
<dbReference type="EMBL" id="JBHSON010000077">
    <property type="protein sequence ID" value="MFC5751909.1"/>
    <property type="molecule type" value="Genomic_DNA"/>
</dbReference>
<keyword evidence="5 9" id="KW-0812">Transmembrane</keyword>
<evidence type="ECO:0000256" key="6">
    <source>
        <dbReference type="ARBA" id="ARBA00022989"/>
    </source>
</evidence>
<comment type="subcellular location">
    <subcellularLocation>
        <location evidence="1">Cell inner membrane</location>
        <topology evidence="1">Multi-pass membrane protein</topology>
    </subcellularLocation>
</comment>
<comment type="caution">
    <text evidence="11">The sequence shown here is derived from an EMBL/GenBank/DDBJ whole genome shotgun (WGS) entry which is preliminary data.</text>
</comment>
<sequence>MRPKRGPLEKAEDALRLVVGAALLLMVTAITLDAAGRYLFGSSLPGTIRITEWFLMPAVVFLSWGAAQRHRKHVAVDLLRQRLPVRAVAVLKRLADALGLVLFGLVLWTTAGFAVDYWGRWSVESPSLPAGPSRAIVVVGAAFMVLRLAVQVVRGGEAAGDEE</sequence>
<evidence type="ECO:0000256" key="9">
    <source>
        <dbReference type="SAM" id="Phobius"/>
    </source>
</evidence>
<feature type="transmembrane region" description="Helical" evidence="9">
    <location>
        <begin position="131"/>
        <end position="150"/>
    </location>
</feature>
<dbReference type="PANTHER" id="PTHR35011:SF10">
    <property type="entry name" value="TRAP TRANSPORTER SMALL PERMEASE PROTEIN"/>
    <property type="match status" value="1"/>
</dbReference>
<keyword evidence="4" id="KW-0997">Cell inner membrane</keyword>
<comment type="similarity">
    <text evidence="8">Belongs to the TRAP transporter small permease family.</text>
</comment>
<evidence type="ECO:0000256" key="2">
    <source>
        <dbReference type="ARBA" id="ARBA00022448"/>
    </source>
</evidence>
<keyword evidence="6 9" id="KW-1133">Transmembrane helix</keyword>
<gene>
    <name evidence="11" type="ORF">ACFPZN_40405</name>
</gene>
<keyword evidence="3" id="KW-1003">Cell membrane</keyword>
<feature type="transmembrane region" description="Helical" evidence="9">
    <location>
        <begin position="21"/>
        <end position="40"/>
    </location>
</feature>
<organism evidence="11 12">
    <name type="scientific">Actinomadura rugatobispora</name>
    <dbReference type="NCBI Taxonomy" id="1994"/>
    <lineage>
        <taxon>Bacteria</taxon>
        <taxon>Bacillati</taxon>
        <taxon>Actinomycetota</taxon>
        <taxon>Actinomycetes</taxon>
        <taxon>Streptosporangiales</taxon>
        <taxon>Thermomonosporaceae</taxon>
        <taxon>Actinomadura</taxon>
    </lineage>
</organism>
<evidence type="ECO:0000256" key="4">
    <source>
        <dbReference type="ARBA" id="ARBA00022519"/>
    </source>
</evidence>